<name>A0A914BS93_PATMI</name>
<feature type="binding site" evidence="10">
    <location>
        <begin position="146"/>
        <end position="149"/>
    </location>
    <ligand>
        <name>NAD(+)</name>
        <dbReference type="ChEBI" id="CHEBI:57540"/>
    </ligand>
</feature>
<dbReference type="GeneID" id="119746113"/>
<dbReference type="InterPro" id="IPR050134">
    <property type="entry name" value="NAD-dep_sirtuin_deacylases"/>
</dbReference>
<dbReference type="RefSeq" id="XP_038078835.1">
    <property type="nucleotide sequence ID" value="XM_038222907.1"/>
</dbReference>
<comment type="catalytic activity">
    <reaction evidence="8">
        <text>N(6)-acetyl-L-lysyl-[protein] + NAD(+) + H2O = 2''-O-acetyl-ADP-D-ribose + nicotinamide + L-lysyl-[protein]</text>
        <dbReference type="Rhea" id="RHEA:43636"/>
        <dbReference type="Rhea" id="RHEA-COMP:9752"/>
        <dbReference type="Rhea" id="RHEA-COMP:10731"/>
        <dbReference type="ChEBI" id="CHEBI:15377"/>
        <dbReference type="ChEBI" id="CHEBI:17154"/>
        <dbReference type="ChEBI" id="CHEBI:29969"/>
        <dbReference type="ChEBI" id="CHEBI:57540"/>
        <dbReference type="ChEBI" id="CHEBI:61930"/>
        <dbReference type="ChEBI" id="CHEBI:83767"/>
        <dbReference type="EC" id="2.3.1.286"/>
    </reaction>
</comment>
<dbReference type="PIRSF" id="PIRSF037938">
    <property type="entry name" value="SIR2_euk"/>
    <property type="match status" value="1"/>
</dbReference>
<evidence type="ECO:0000256" key="10">
    <source>
        <dbReference type="PIRSR" id="PIRSR037938-2"/>
    </source>
</evidence>
<dbReference type="EC" id="2.3.1.286" evidence="8"/>
<dbReference type="InterPro" id="IPR017328">
    <property type="entry name" value="Sirtuin_class_I"/>
</dbReference>
<keyword evidence="4 8" id="KW-0862">Zinc</keyword>
<evidence type="ECO:0000256" key="4">
    <source>
        <dbReference type="ARBA" id="ARBA00022833"/>
    </source>
</evidence>
<dbReference type="PANTHER" id="PTHR11085">
    <property type="entry name" value="NAD-DEPENDENT PROTEIN DEACYLASE SIRTUIN-5, MITOCHONDRIAL-RELATED"/>
    <property type="match status" value="1"/>
</dbReference>
<keyword evidence="15" id="KW-1185">Reference proteome</keyword>
<evidence type="ECO:0000256" key="12">
    <source>
        <dbReference type="PROSITE-ProRule" id="PRU00236"/>
    </source>
</evidence>
<evidence type="ECO:0000256" key="7">
    <source>
        <dbReference type="ARBA" id="ARBA00048905"/>
    </source>
</evidence>
<dbReference type="Gene3D" id="3.40.50.1220">
    <property type="entry name" value="TPP-binding domain"/>
    <property type="match status" value="1"/>
</dbReference>
<dbReference type="SUPFAM" id="SSF52467">
    <property type="entry name" value="DHS-like NAD/FAD-binding domain"/>
    <property type="match status" value="1"/>
</dbReference>
<dbReference type="PANTHER" id="PTHR11085:SF6">
    <property type="entry name" value="NAD-DEPENDENT PROTEIN DEACETYLASE SIRTUIN-2"/>
    <property type="match status" value="1"/>
</dbReference>
<proteinExistence type="inferred from homology"/>
<feature type="binding site" evidence="10">
    <location>
        <begin position="74"/>
        <end position="76"/>
    </location>
    <ligand>
        <name>NAD(+)</name>
        <dbReference type="ChEBI" id="CHEBI:57540"/>
    </ligand>
</feature>
<dbReference type="InterPro" id="IPR026591">
    <property type="entry name" value="Sirtuin_cat_small_dom_sf"/>
</dbReference>
<feature type="binding site" evidence="11 12">
    <location>
        <position position="200"/>
    </location>
    <ligand>
        <name>Zn(2+)</name>
        <dbReference type="ChEBI" id="CHEBI:29105"/>
    </ligand>
</feature>
<keyword evidence="3 8" id="KW-0479">Metal-binding</keyword>
<keyword evidence="2 8" id="KW-0808">Transferase</keyword>
<evidence type="ECO:0000256" key="2">
    <source>
        <dbReference type="ARBA" id="ARBA00022679"/>
    </source>
</evidence>
<evidence type="ECO:0000256" key="8">
    <source>
        <dbReference type="PIRNR" id="PIRNR037938"/>
    </source>
</evidence>
<protein>
    <recommendedName>
        <fullName evidence="8">NAD-dependent protein deacetylase</fullName>
        <ecNumber evidence="8">2.3.1.286</ecNumber>
    </recommendedName>
</protein>
<feature type="binding site" evidence="11 12">
    <location>
        <position position="174"/>
    </location>
    <ligand>
        <name>Zn(2+)</name>
        <dbReference type="ChEBI" id="CHEBI:29105"/>
    </ligand>
</feature>
<evidence type="ECO:0000256" key="3">
    <source>
        <dbReference type="ARBA" id="ARBA00022723"/>
    </source>
</evidence>
<dbReference type="AlphaFoldDB" id="A0A914BS93"/>
<evidence type="ECO:0000259" key="13">
    <source>
        <dbReference type="PROSITE" id="PS50305"/>
    </source>
</evidence>
<dbReference type="GO" id="GO:0008270">
    <property type="term" value="F:zinc ion binding"/>
    <property type="evidence" value="ECO:0007669"/>
    <property type="project" value="UniProtKB-UniRule"/>
</dbReference>
<dbReference type="InterPro" id="IPR029035">
    <property type="entry name" value="DHS-like_NAD/FAD-binding_dom"/>
</dbReference>
<comment type="catalytic activity">
    <reaction evidence="7">
        <text>N(6)-tetradecanoyl-L-lysyl-[protein] + NAD(+) + H2O = 2''-O-tetradecanoyl-ADP-D-ribose + nicotinamide + L-lysyl-[protein]</text>
        <dbReference type="Rhea" id="RHEA:70567"/>
        <dbReference type="Rhea" id="RHEA-COMP:9752"/>
        <dbReference type="Rhea" id="RHEA-COMP:15437"/>
        <dbReference type="ChEBI" id="CHEBI:15377"/>
        <dbReference type="ChEBI" id="CHEBI:17154"/>
        <dbReference type="ChEBI" id="CHEBI:29969"/>
        <dbReference type="ChEBI" id="CHEBI:57540"/>
        <dbReference type="ChEBI" id="CHEBI:141129"/>
        <dbReference type="ChEBI" id="CHEBI:189674"/>
    </reaction>
    <physiologicalReaction direction="left-to-right" evidence="7">
        <dbReference type="Rhea" id="RHEA:70568"/>
    </physiologicalReaction>
</comment>
<dbReference type="GO" id="GO:0005634">
    <property type="term" value="C:nucleus"/>
    <property type="evidence" value="ECO:0007669"/>
    <property type="project" value="TreeGrafter"/>
</dbReference>
<sequence>MSETIVSDDLEELTQQLLDHHNAKSSTQKEGEKPQQLLDEVSFEGVARYIKSGRCKNIIVMSGAGISTSAGLPDFRSKNTGLYNSLQKYNLASPHLMFEIRYFKERPEPFCTLAKALYPGVFKPTPCHYFIRLLGEKNLLLRDYTQNVDTLDVIAGVPEELLVEIHGSFSTAHCIDKSCHKEHSSKWVKDEIFADRIPKCDDCGALIKPDISFFGEVPVKKWHDTPKEDFPKCDLLIVMGTTLIVQPFTSLINTVPATTPRLLINYEMSGKCDPLMKFSGQPTGFNFGYEDNYRDVAFLGTCDEGCSKLADLLGWKDELEQLIKTEHEKLDAEKGS</sequence>
<dbReference type="GO" id="GO:0070403">
    <property type="term" value="F:NAD+ binding"/>
    <property type="evidence" value="ECO:0007669"/>
    <property type="project" value="UniProtKB-UniRule"/>
</dbReference>
<dbReference type="OrthoDB" id="420264at2759"/>
<dbReference type="PROSITE" id="PS50305">
    <property type="entry name" value="SIRTUIN"/>
    <property type="match status" value="1"/>
</dbReference>
<dbReference type="EnsemblMetazoa" id="XM_038222907.1">
    <property type="protein sequence ID" value="XP_038078835.1"/>
    <property type="gene ID" value="LOC119746113"/>
</dbReference>
<evidence type="ECO:0000313" key="14">
    <source>
        <dbReference type="EnsemblMetazoa" id="XP_038078835.1"/>
    </source>
</evidence>
<evidence type="ECO:0000313" key="15">
    <source>
        <dbReference type="Proteomes" id="UP000887568"/>
    </source>
</evidence>
<evidence type="ECO:0000256" key="9">
    <source>
        <dbReference type="PIRSR" id="PIRSR037938-1"/>
    </source>
</evidence>
<comment type="catalytic activity">
    <reaction evidence="6">
        <text>N(6)-hexadecanoyl-L-lysyl-[protein] + NAD(+) + H2O = 2''-O-hexadecanoyl-ADP-D-ribose + nicotinamide + L-lysyl-[protein]</text>
        <dbReference type="Rhea" id="RHEA:70563"/>
        <dbReference type="Rhea" id="RHEA-COMP:9752"/>
        <dbReference type="Rhea" id="RHEA-COMP:14175"/>
        <dbReference type="ChEBI" id="CHEBI:15377"/>
        <dbReference type="ChEBI" id="CHEBI:17154"/>
        <dbReference type="ChEBI" id="CHEBI:29969"/>
        <dbReference type="ChEBI" id="CHEBI:57540"/>
        <dbReference type="ChEBI" id="CHEBI:138936"/>
        <dbReference type="ChEBI" id="CHEBI:189673"/>
    </reaction>
    <physiologicalReaction direction="left-to-right" evidence="6">
        <dbReference type="Rhea" id="RHEA:70564"/>
    </physiologicalReaction>
</comment>
<comment type="cofactor">
    <cofactor evidence="11">
        <name>Zn(2+)</name>
        <dbReference type="ChEBI" id="CHEBI:29105"/>
    </cofactor>
    <text evidence="11">Binds 1 zinc ion per subunit.</text>
</comment>
<dbReference type="GO" id="GO:0017136">
    <property type="term" value="F:histone deacetylase activity, NAD-dependent"/>
    <property type="evidence" value="ECO:0007669"/>
    <property type="project" value="InterPro"/>
</dbReference>
<evidence type="ECO:0000256" key="1">
    <source>
        <dbReference type="ARBA" id="ARBA00006924"/>
    </source>
</evidence>
<dbReference type="InterPro" id="IPR003000">
    <property type="entry name" value="Sirtuin"/>
</dbReference>
<evidence type="ECO:0000256" key="11">
    <source>
        <dbReference type="PIRSR" id="PIRSR037938-3"/>
    </source>
</evidence>
<feature type="active site" description="Proton acceptor" evidence="9 12">
    <location>
        <position position="166"/>
    </location>
</feature>
<reference evidence="14" key="1">
    <citation type="submission" date="2022-11" db="UniProtKB">
        <authorList>
            <consortium name="EnsemblMetazoa"/>
        </authorList>
    </citation>
    <scope>IDENTIFICATION</scope>
</reference>
<dbReference type="Gene3D" id="3.30.1600.10">
    <property type="entry name" value="SIR2/SIRT2 'Small Domain"/>
    <property type="match status" value="1"/>
</dbReference>
<organism evidence="14 15">
    <name type="scientific">Patiria miniata</name>
    <name type="common">Bat star</name>
    <name type="synonym">Asterina miniata</name>
    <dbReference type="NCBI Taxonomy" id="46514"/>
    <lineage>
        <taxon>Eukaryota</taxon>
        <taxon>Metazoa</taxon>
        <taxon>Echinodermata</taxon>
        <taxon>Eleutherozoa</taxon>
        <taxon>Asterozoa</taxon>
        <taxon>Asteroidea</taxon>
        <taxon>Valvatacea</taxon>
        <taxon>Valvatida</taxon>
        <taxon>Asterinidae</taxon>
        <taxon>Patiria</taxon>
    </lineage>
</organism>
<dbReference type="InterPro" id="IPR026590">
    <property type="entry name" value="Ssirtuin_cat_dom"/>
</dbReference>
<dbReference type="Proteomes" id="UP000887568">
    <property type="component" value="Unplaced"/>
</dbReference>
<feature type="domain" description="Deacetylase sirtuin-type" evidence="13">
    <location>
        <begin position="36"/>
        <end position="316"/>
    </location>
</feature>
<feature type="binding site" evidence="11 12">
    <location>
        <position position="179"/>
    </location>
    <ligand>
        <name>Zn(2+)</name>
        <dbReference type="ChEBI" id="CHEBI:29105"/>
    </ligand>
</feature>
<dbReference type="Pfam" id="PF02146">
    <property type="entry name" value="SIR2"/>
    <property type="match status" value="1"/>
</dbReference>
<feature type="binding site" evidence="10">
    <location>
        <begin position="265"/>
        <end position="267"/>
    </location>
    <ligand>
        <name>NAD(+)</name>
        <dbReference type="ChEBI" id="CHEBI:57540"/>
    </ligand>
</feature>
<feature type="binding site" evidence="10">
    <location>
        <begin position="64"/>
        <end position="68"/>
    </location>
    <ligand>
        <name>NAD(+)</name>
        <dbReference type="ChEBI" id="CHEBI:57540"/>
    </ligand>
</feature>
<comment type="similarity">
    <text evidence="1 8">Belongs to the sirtuin family. Class I subfamily.</text>
</comment>
<evidence type="ECO:0000256" key="5">
    <source>
        <dbReference type="ARBA" id="ARBA00023027"/>
    </source>
</evidence>
<dbReference type="OMA" id="HWRENGF"/>
<feature type="binding site" evidence="10">
    <location>
        <position position="302"/>
    </location>
    <ligand>
        <name>NAD(+)</name>
        <dbReference type="ChEBI" id="CHEBI:57540"/>
    </ligand>
</feature>
<accession>A0A914BS93</accession>
<feature type="binding site" evidence="11 12">
    <location>
        <position position="203"/>
    </location>
    <ligand>
        <name>Zn(2+)</name>
        <dbReference type="ChEBI" id="CHEBI:29105"/>
    </ligand>
</feature>
<evidence type="ECO:0000256" key="6">
    <source>
        <dbReference type="ARBA" id="ARBA00048378"/>
    </source>
</evidence>
<keyword evidence="5 8" id="KW-0520">NAD</keyword>